<dbReference type="PANTHER" id="PTHR30086:SF20">
    <property type="entry name" value="ARGININE EXPORTER PROTEIN ARGO-RELATED"/>
    <property type="match status" value="1"/>
</dbReference>
<dbReference type="GO" id="GO:0005886">
    <property type="term" value="C:plasma membrane"/>
    <property type="evidence" value="ECO:0007669"/>
    <property type="project" value="UniProtKB-SubCell"/>
</dbReference>
<feature type="transmembrane region" description="Helical" evidence="6">
    <location>
        <begin position="175"/>
        <end position="195"/>
    </location>
</feature>
<feature type="transmembrane region" description="Helical" evidence="6">
    <location>
        <begin position="42"/>
        <end position="68"/>
    </location>
</feature>
<reference evidence="7 8" key="1">
    <citation type="submission" date="2015-03" db="EMBL/GenBank/DDBJ databases">
        <title>Draft Genome Sequence of Burkholderia andropogonis type strain ICMP2807, isolated from Sorghum bicolor.</title>
        <authorList>
            <person name="Lopes-Santos L."/>
            <person name="Castro D.B."/>
            <person name="Ottoboni L.M."/>
            <person name="Park D."/>
            <person name="Weirc B.S."/>
            <person name="Destefano S.A."/>
        </authorList>
    </citation>
    <scope>NUCLEOTIDE SEQUENCE [LARGE SCALE GENOMIC DNA]</scope>
    <source>
        <strain evidence="7 8">ICMP2807</strain>
    </source>
</reference>
<feature type="transmembrane region" description="Helical" evidence="6">
    <location>
        <begin position="140"/>
        <end position="163"/>
    </location>
</feature>
<keyword evidence="3 6" id="KW-0812">Transmembrane</keyword>
<evidence type="ECO:0000313" key="7">
    <source>
        <dbReference type="EMBL" id="KKB64628.1"/>
    </source>
</evidence>
<dbReference type="PANTHER" id="PTHR30086">
    <property type="entry name" value="ARGININE EXPORTER PROTEIN ARGO"/>
    <property type="match status" value="1"/>
</dbReference>
<evidence type="ECO:0000256" key="5">
    <source>
        <dbReference type="ARBA" id="ARBA00023136"/>
    </source>
</evidence>
<evidence type="ECO:0000256" key="4">
    <source>
        <dbReference type="ARBA" id="ARBA00022989"/>
    </source>
</evidence>
<keyword evidence="8" id="KW-1185">Reference proteome</keyword>
<evidence type="ECO:0000256" key="2">
    <source>
        <dbReference type="ARBA" id="ARBA00022475"/>
    </source>
</evidence>
<evidence type="ECO:0000256" key="3">
    <source>
        <dbReference type="ARBA" id="ARBA00022692"/>
    </source>
</evidence>
<dbReference type="PIRSF" id="PIRSF006324">
    <property type="entry name" value="LeuE"/>
    <property type="match status" value="1"/>
</dbReference>
<dbReference type="Proteomes" id="UP000033618">
    <property type="component" value="Unassembled WGS sequence"/>
</dbReference>
<protein>
    <recommendedName>
        <fullName evidence="9">Lysine transporter LysE</fullName>
    </recommendedName>
</protein>
<dbReference type="RefSeq" id="WP_024903470.1">
    <property type="nucleotide sequence ID" value="NZ_CADFGU010000005.1"/>
</dbReference>
<dbReference type="Pfam" id="PF01810">
    <property type="entry name" value="LysE"/>
    <property type="match status" value="1"/>
</dbReference>
<name>A0A0F5K3H4_9BURK</name>
<comment type="caution">
    <text evidence="7">The sequence shown here is derived from an EMBL/GenBank/DDBJ whole genome shotgun (WGS) entry which is preliminary data.</text>
</comment>
<dbReference type="AlphaFoldDB" id="A0A0F5K3H4"/>
<dbReference type="GO" id="GO:0015171">
    <property type="term" value="F:amino acid transmembrane transporter activity"/>
    <property type="evidence" value="ECO:0007669"/>
    <property type="project" value="TreeGrafter"/>
</dbReference>
<proteinExistence type="predicted"/>
<keyword evidence="4 6" id="KW-1133">Transmembrane helix</keyword>
<dbReference type="STRING" id="28092.WM40_04170"/>
<keyword evidence="2" id="KW-1003">Cell membrane</keyword>
<dbReference type="PATRIC" id="fig|28092.6.peg.982"/>
<evidence type="ECO:0008006" key="9">
    <source>
        <dbReference type="Google" id="ProtNLM"/>
    </source>
</evidence>
<feature type="transmembrane region" description="Helical" evidence="6">
    <location>
        <begin position="75"/>
        <end position="93"/>
    </location>
</feature>
<dbReference type="InterPro" id="IPR001123">
    <property type="entry name" value="LeuE-type"/>
</dbReference>
<dbReference type="OrthoDB" id="9784202at2"/>
<evidence type="ECO:0000313" key="8">
    <source>
        <dbReference type="Proteomes" id="UP000033618"/>
    </source>
</evidence>
<gene>
    <name evidence="7" type="ORF">WM40_04170</name>
</gene>
<keyword evidence="5 6" id="KW-0472">Membrane</keyword>
<organism evidence="7 8">
    <name type="scientific">Robbsia andropogonis</name>
    <dbReference type="NCBI Taxonomy" id="28092"/>
    <lineage>
        <taxon>Bacteria</taxon>
        <taxon>Pseudomonadati</taxon>
        <taxon>Pseudomonadota</taxon>
        <taxon>Betaproteobacteria</taxon>
        <taxon>Burkholderiales</taxon>
        <taxon>Burkholderiaceae</taxon>
        <taxon>Robbsia</taxon>
    </lineage>
</organism>
<dbReference type="EMBL" id="LAQU01000003">
    <property type="protein sequence ID" value="KKB64628.1"/>
    <property type="molecule type" value="Genomic_DNA"/>
</dbReference>
<evidence type="ECO:0000256" key="6">
    <source>
        <dbReference type="SAM" id="Phobius"/>
    </source>
</evidence>
<comment type="subcellular location">
    <subcellularLocation>
        <location evidence="1">Cell membrane</location>
        <topology evidence="1">Multi-pass membrane protein</topology>
    </subcellularLocation>
</comment>
<sequence>MFGITHFSLFILSCIALSVTPGPDSAFIVARSISSGPRAGLASALGIITGCCVHLTLTVLGLAALLAASVQAFTIVKWVGAAYLIWLGIRMLMTRQAVRGQWRVSTPAGDAPPHLPGQSAVPVPSAGVQGNDVPVQMHRLFWQGFVTNLLNPKVVLFFVAFFPQFVEPTLGDKRLAFLVLGLVFIAISLIWNTGLALVAGRLTRRVASNPYIKRWIDRAVGSLFVGLGVRLALITR</sequence>
<accession>A0A0F5K3H4</accession>
<evidence type="ECO:0000256" key="1">
    <source>
        <dbReference type="ARBA" id="ARBA00004651"/>
    </source>
</evidence>